<protein>
    <submittedName>
        <fullName evidence="2">Uncharacterized protein</fullName>
    </submittedName>
</protein>
<sequence>MIEHIKRNRKALSNTFALFFSSFFIPVFIIMLLTGNLRLKLLLFVAVLSIAIALFIPLYLLFLFSIGDYKEKRFFSKSPYDYIERNLIEHKYDKESSRFSLYKKRLVFNHKGTTYSAIYYTDVYRNYYGNALLIYKHMDDGAYINITIEYKKQKLREKEFIEKLENIEIDESRIVLRDF</sequence>
<evidence type="ECO:0000313" key="2">
    <source>
        <dbReference type="EMBL" id="QEE48870.1"/>
    </source>
</evidence>
<dbReference type="OrthoDB" id="1432162at2"/>
<organism evidence="2 3">
    <name type="scientific">Flavobacterium alkalisoli</name>
    <dbReference type="NCBI Taxonomy" id="2602769"/>
    <lineage>
        <taxon>Bacteria</taxon>
        <taxon>Pseudomonadati</taxon>
        <taxon>Bacteroidota</taxon>
        <taxon>Flavobacteriia</taxon>
        <taxon>Flavobacteriales</taxon>
        <taxon>Flavobacteriaceae</taxon>
        <taxon>Flavobacterium</taxon>
    </lineage>
</organism>
<dbReference type="RefSeq" id="WP_147582446.1">
    <property type="nucleotide sequence ID" value="NZ_CP042831.1"/>
</dbReference>
<reference evidence="2 3" key="1">
    <citation type="submission" date="2019-08" db="EMBL/GenBank/DDBJ databases">
        <title>Flavobacterium alkalisoli sp. nov., isolated from rhizosphere soil of Suaeda salsa.</title>
        <authorList>
            <person name="Sun J.-Q."/>
            <person name="Xu L."/>
        </authorList>
    </citation>
    <scope>NUCLEOTIDE SEQUENCE [LARGE SCALE GENOMIC DNA]</scope>
    <source>
        <strain evidence="2 3">XS-5</strain>
    </source>
</reference>
<keyword evidence="1" id="KW-0812">Transmembrane</keyword>
<gene>
    <name evidence="2" type="ORF">FUA48_04555</name>
</gene>
<dbReference type="KEGG" id="fak:FUA48_04555"/>
<dbReference type="EMBL" id="CP042831">
    <property type="protein sequence ID" value="QEE48870.1"/>
    <property type="molecule type" value="Genomic_DNA"/>
</dbReference>
<name>A0A5B9FPH4_9FLAO</name>
<dbReference type="AlphaFoldDB" id="A0A5B9FPH4"/>
<feature type="transmembrane region" description="Helical" evidence="1">
    <location>
        <begin position="41"/>
        <end position="64"/>
    </location>
</feature>
<accession>A0A5B9FPH4</accession>
<keyword evidence="1" id="KW-1133">Transmembrane helix</keyword>
<keyword evidence="1" id="KW-0472">Membrane</keyword>
<evidence type="ECO:0000256" key="1">
    <source>
        <dbReference type="SAM" id="Phobius"/>
    </source>
</evidence>
<dbReference type="Proteomes" id="UP000321222">
    <property type="component" value="Chromosome"/>
</dbReference>
<keyword evidence="3" id="KW-1185">Reference proteome</keyword>
<evidence type="ECO:0000313" key="3">
    <source>
        <dbReference type="Proteomes" id="UP000321222"/>
    </source>
</evidence>
<feature type="transmembrane region" description="Helical" evidence="1">
    <location>
        <begin position="12"/>
        <end position="35"/>
    </location>
</feature>
<proteinExistence type="predicted"/>